<dbReference type="EMBL" id="VIBQ01000009">
    <property type="protein sequence ID" value="KAB8336717.1"/>
    <property type="molecule type" value="Genomic_DNA"/>
</dbReference>
<evidence type="ECO:0000256" key="1">
    <source>
        <dbReference type="ARBA" id="ARBA00004123"/>
    </source>
</evidence>
<keyword evidence="5" id="KW-1185">Reference proteome</keyword>
<dbReference type="AlphaFoldDB" id="A0A5N6KQ92"/>
<comment type="caution">
    <text evidence="4">The sequence shown here is derived from an EMBL/GenBank/DDBJ whole genome shotgun (WGS) entry which is preliminary data.</text>
</comment>
<dbReference type="GO" id="GO:0003700">
    <property type="term" value="F:DNA-binding transcription factor activity"/>
    <property type="evidence" value="ECO:0007669"/>
    <property type="project" value="TreeGrafter"/>
</dbReference>
<dbReference type="InterPro" id="IPR021858">
    <property type="entry name" value="Fun_TF"/>
</dbReference>
<evidence type="ECO:0000313" key="4">
    <source>
        <dbReference type="EMBL" id="KAB8336717.1"/>
    </source>
</evidence>
<comment type="subcellular location">
    <subcellularLocation>
        <location evidence="1">Nucleus</location>
    </subcellularLocation>
</comment>
<gene>
    <name evidence="4" type="ORF">FH972_021026</name>
</gene>
<evidence type="ECO:0008006" key="6">
    <source>
        <dbReference type="Google" id="ProtNLM"/>
    </source>
</evidence>
<reference evidence="4 5" key="1">
    <citation type="submission" date="2019-06" db="EMBL/GenBank/DDBJ databases">
        <title>A chromosomal-level reference genome of Carpinus fangiana (Coryloideae, Betulaceae).</title>
        <authorList>
            <person name="Yang X."/>
            <person name="Wang Z."/>
            <person name="Zhang L."/>
            <person name="Hao G."/>
            <person name="Liu J."/>
            <person name="Yang Y."/>
        </authorList>
    </citation>
    <scope>NUCLEOTIDE SEQUENCE [LARGE SCALE GENOMIC DNA]</scope>
    <source>
        <strain evidence="4">Cfa_2016G</strain>
        <tissue evidence="4">Leaf</tissue>
    </source>
</reference>
<dbReference type="Proteomes" id="UP000327013">
    <property type="component" value="Unassembled WGS sequence"/>
</dbReference>
<name>A0A5N6KQ92_9ROSI</name>
<evidence type="ECO:0000256" key="2">
    <source>
        <dbReference type="ARBA" id="ARBA00023242"/>
    </source>
</evidence>
<dbReference type="GO" id="GO:0000976">
    <property type="term" value="F:transcription cis-regulatory region binding"/>
    <property type="evidence" value="ECO:0007669"/>
    <property type="project" value="TreeGrafter"/>
</dbReference>
<sequence length="731" mass="81376">MDNERRRLPVATAPSSKPPQGEYCGSFSHICSDPSARYGLTMRFSHAPTHFVPAGTRTYAKTIDPAGAPLPLASRPVDSYSKRRRFNDFTQYGSPVLLESTGLDDTVLANSPVVIWPDDLLFEVDASQISCASRIGQTAYASKNTPTCSASGSATSASPSNFWDLPPEIRGAVATKAAVPYRHVDLAMPNPFLERSQNRHLRVRAKNLPRDGDVNGYIKLRIRPDPSSHLGPIARKRSAERGPPHVGLMTYLNQIPYLPPDFGRGFNLDEIDDRIFKFCKFNLNTSYSYSSTTHNPSTAFNDLKLLRTTLLPQHNYWLHEVAPMMTQNQCVKHAVLAFAAGYVLDFVTTDGMRKRANEHYKTAIFFLDRALASSASHDIGKGDDVVAALLLLVAEDLVNHELSMKQDCSPRWWNGARVAKRILDNTDPGYRYWNPPNVQTSKARLANANRVAFINILTEPLTPLSWTENKELYGWLLQGSAAEIRCIHNGTGLCPKLLHMMAQVTFLSARLQRHPDSIVYAQVALHLLSRLDRLRQHSELSPGYPSSSALFEASTLSLSPDGKVSSPAILVDLIGQSWISSTELYARCRLFRRPRSHPGVLKCMATLTTCIELMPFSGELFTSQAPFFPIFVLGLLSEPGSRARAVSTEWFETVMATAGSRSSVPPVWEALQGMWMWMDTEGIGRHEDLNHACLRYESEASVDDSAVVDRAPWWEDMISRLVADYGVLSLY</sequence>
<dbReference type="PANTHER" id="PTHR37534">
    <property type="entry name" value="TRANSCRIPTIONAL ACTIVATOR PROTEIN UGA3"/>
    <property type="match status" value="1"/>
</dbReference>
<dbReference type="PANTHER" id="PTHR37534:SF17">
    <property type="entry name" value="ZN(2)-C6 FUNGAL-TYPE DOMAIN-CONTAINING PROTEIN"/>
    <property type="match status" value="1"/>
</dbReference>
<evidence type="ECO:0000313" key="5">
    <source>
        <dbReference type="Proteomes" id="UP000327013"/>
    </source>
</evidence>
<organism evidence="4 5">
    <name type="scientific">Carpinus fangiana</name>
    <dbReference type="NCBI Taxonomy" id="176857"/>
    <lineage>
        <taxon>Eukaryota</taxon>
        <taxon>Viridiplantae</taxon>
        <taxon>Streptophyta</taxon>
        <taxon>Embryophyta</taxon>
        <taxon>Tracheophyta</taxon>
        <taxon>Spermatophyta</taxon>
        <taxon>Magnoliopsida</taxon>
        <taxon>eudicotyledons</taxon>
        <taxon>Gunneridae</taxon>
        <taxon>Pentapetalae</taxon>
        <taxon>rosids</taxon>
        <taxon>fabids</taxon>
        <taxon>Fagales</taxon>
        <taxon>Betulaceae</taxon>
        <taxon>Carpinus</taxon>
    </lineage>
</organism>
<evidence type="ECO:0000256" key="3">
    <source>
        <dbReference type="SAM" id="MobiDB-lite"/>
    </source>
</evidence>
<protein>
    <recommendedName>
        <fullName evidence="6">Transcription factor domain-containing protein</fullName>
    </recommendedName>
</protein>
<keyword evidence="2" id="KW-0539">Nucleus</keyword>
<proteinExistence type="predicted"/>
<dbReference type="Pfam" id="PF11951">
    <property type="entry name" value="Fungal_trans_2"/>
    <property type="match status" value="1"/>
</dbReference>
<accession>A0A5N6KQ92</accession>
<dbReference type="OrthoDB" id="3597252at2759"/>
<dbReference type="GO" id="GO:0005634">
    <property type="term" value="C:nucleus"/>
    <property type="evidence" value="ECO:0007669"/>
    <property type="project" value="UniProtKB-SubCell"/>
</dbReference>
<dbReference type="GO" id="GO:0045944">
    <property type="term" value="P:positive regulation of transcription by RNA polymerase II"/>
    <property type="evidence" value="ECO:0007669"/>
    <property type="project" value="TreeGrafter"/>
</dbReference>
<feature type="region of interest" description="Disordered" evidence="3">
    <location>
        <begin position="1"/>
        <end position="20"/>
    </location>
</feature>